<proteinExistence type="predicted"/>
<protein>
    <recommendedName>
        <fullName evidence="3">Pyridoxamine 5'-phosphate oxidase putative domain-containing protein</fullName>
    </recommendedName>
</protein>
<name>A0A2W5F781_9SPHI</name>
<organism evidence="1 2">
    <name type="scientific">Pseudopedobacter saltans</name>
    <dbReference type="NCBI Taxonomy" id="151895"/>
    <lineage>
        <taxon>Bacteria</taxon>
        <taxon>Pseudomonadati</taxon>
        <taxon>Bacteroidota</taxon>
        <taxon>Sphingobacteriia</taxon>
        <taxon>Sphingobacteriales</taxon>
        <taxon>Sphingobacteriaceae</taxon>
        <taxon>Pseudopedobacter</taxon>
    </lineage>
</organism>
<dbReference type="EMBL" id="QFOI01000035">
    <property type="protein sequence ID" value="PZP51298.1"/>
    <property type="molecule type" value="Genomic_DNA"/>
</dbReference>
<evidence type="ECO:0000313" key="2">
    <source>
        <dbReference type="Proteomes" id="UP000249645"/>
    </source>
</evidence>
<evidence type="ECO:0000313" key="1">
    <source>
        <dbReference type="EMBL" id="PZP51298.1"/>
    </source>
</evidence>
<reference evidence="1 2" key="1">
    <citation type="submission" date="2017-11" db="EMBL/GenBank/DDBJ databases">
        <title>Infants hospitalized years apart are colonized by the same room-sourced microbial strains.</title>
        <authorList>
            <person name="Brooks B."/>
            <person name="Olm M.R."/>
            <person name="Firek B.A."/>
            <person name="Baker R."/>
            <person name="Thomas B.C."/>
            <person name="Morowitz M.J."/>
            <person name="Banfield J.F."/>
        </authorList>
    </citation>
    <scope>NUCLEOTIDE SEQUENCE [LARGE SCALE GENOMIC DNA]</scope>
    <source>
        <strain evidence="1">S2_009_000_R2_76</strain>
    </source>
</reference>
<comment type="caution">
    <text evidence="1">The sequence shown here is derived from an EMBL/GenBank/DDBJ whole genome shotgun (WGS) entry which is preliminary data.</text>
</comment>
<dbReference type="Proteomes" id="UP000249645">
    <property type="component" value="Unassembled WGS sequence"/>
</dbReference>
<sequence length="166" mass="19221">MTESLHTDPDFSFLGKKIMEINSAIFKAEADQLLLPNNVISTLRVDVNGNIWFFSSCQKNVTPIYVTDFYSRLDYFNKEKSTRITVFGPAQIIPEMEAPDFVFGNVPQSLAERQVLLIRFKIEKAECYNLGRDEDDPWLQKLKANFQYWLFTGSGETRKLTFDLTK</sequence>
<dbReference type="AlphaFoldDB" id="A0A2W5F781"/>
<accession>A0A2W5F781</accession>
<evidence type="ECO:0008006" key="3">
    <source>
        <dbReference type="Google" id="ProtNLM"/>
    </source>
</evidence>
<gene>
    <name evidence="1" type="ORF">DI598_03540</name>
</gene>